<evidence type="ECO:0000313" key="1">
    <source>
        <dbReference type="EMBL" id="NGZ87747.1"/>
    </source>
</evidence>
<gene>
    <name evidence="1" type="ORF">GW587_26245</name>
</gene>
<proteinExistence type="predicted"/>
<dbReference type="Proteomes" id="UP000666369">
    <property type="component" value="Unassembled WGS sequence"/>
</dbReference>
<dbReference type="SUPFAM" id="SSF53137">
    <property type="entry name" value="Translational machinery components"/>
    <property type="match status" value="1"/>
</dbReference>
<evidence type="ECO:0000313" key="2">
    <source>
        <dbReference type="Proteomes" id="UP000666369"/>
    </source>
</evidence>
<protein>
    <submittedName>
        <fullName evidence="1">Translational machinery protein</fullName>
    </submittedName>
</protein>
<reference evidence="2" key="1">
    <citation type="submission" date="2023-07" db="EMBL/GenBank/DDBJ databases">
        <title>Duganella aceri sp. nov., isolated from tree sap.</title>
        <authorList>
            <person name="Kim I.S."/>
        </authorList>
    </citation>
    <scope>NUCLEOTIDE SEQUENCE [LARGE SCALE GENOMIC DNA]</scope>
    <source>
        <strain evidence="2">SAP-35</strain>
    </source>
</reference>
<keyword evidence="2" id="KW-1185">Reference proteome</keyword>
<dbReference type="RefSeq" id="WP_166107870.1">
    <property type="nucleotide sequence ID" value="NZ_JAADJT010000014.1"/>
</dbReference>
<name>A0ABX0FSS7_9BURK</name>
<comment type="caution">
    <text evidence="1">The sequence shown here is derived from an EMBL/GenBank/DDBJ whole genome shotgun (WGS) entry which is preliminary data.</text>
</comment>
<dbReference type="InterPro" id="IPR042226">
    <property type="entry name" value="eFR1_2_sf"/>
</dbReference>
<accession>A0ABX0FSS7</accession>
<organism evidence="1 2">
    <name type="scientific">Duganella aceris</name>
    <dbReference type="NCBI Taxonomy" id="2703883"/>
    <lineage>
        <taxon>Bacteria</taxon>
        <taxon>Pseudomonadati</taxon>
        <taxon>Pseudomonadota</taxon>
        <taxon>Betaproteobacteria</taxon>
        <taxon>Burkholderiales</taxon>
        <taxon>Oxalobacteraceae</taxon>
        <taxon>Telluria group</taxon>
        <taxon>Duganella</taxon>
    </lineage>
</organism>
<sequence>MPFQHAVVWLDQTEAHVIHFTRDDADTEVIKTTSQHQKAGVVGNNRAEPDFGYMDEVIAAITDAKQILVVGPGMEKLAFMRHMAKSHAETADKVVSVETVDHPNDGQLLTYARKYFVKADLTH</sequence>
<dbReference type="Gene3D" id="3.30.420.60">
    <property type="entry name" value="eRF1 domain 2"/>
    <property type="match status" value="1"/>
</dbReference>
<dbReference type="EMBL" id="JAADJT010000014">
    <property type="protein sequence ID" value="NGZ87747.1"/>
    <property type="molecule type" value="Genomic_DNA"/>
</dbReference>